<comment type="pathway">
    <text evidence="8">Amino-acid biosynthesis; L-threonine biosynthesis; L-threonine from L-aspartate: step 1/5.</text>
</comment>
<dbReference type="EMBL" id="MDGQ01000005">
    <property type="protein sequence ID" value="OEK05422.1"/>
    <property type="molecule type" value="Genomic_DNA"/>
</dbReference>
<comment type="pathway">
    <text evidence="8">Amino-acid biosynthesis; L-methionine biosynthesis via de novo pathway; L-homoserine from L-aspartate: step 1/3.</text>
</comment>
<protein>
    <recommendedName>
        <fullName evidence="7">Aspartokinase</fullName>
        <ecNumber evidence="7">2.7.2.4</ecNumber>
    </recommendedName>
</protein>
<keyword evidence="3 7" id="KW-0808">Transferase</keyword>
<dbReference type="EC" id="2.7.2.4" evidence="7"/>
<feature type="domain" description="Aspartate/glutamate/uridylate kinase" evidence="9">
    <location>
        <begin position="2"/>
        <end position="279"/>
    </location>
</feature>
<dbReference type="InterPro" id="IPR001341">
    <property type="entry name" value="Asp_kinase"/>
</dbReference>
<dbReference type="Gene3D" id="1.20.120.1320">
    <property type="entry name" value="Aspartokinase, catalytic domain"/>
    <property type="match status" value="1"/>
</dbReference>
<evidence type="ECO:0000313" key="10">
    <source>
        <dbReference type="EMBL" id="OEK05422.1"/>
    </source>
</evidence>
<keyword evidence="8" id="KW-0028">Amino-acid biosynthesis</keyword>
<dbReference type="Pfam" id="PF00696">
    <property type="entry name" value="AA_kinase"/>
    <property type="match status" value="1"/>
</dbReference>
<dbReference type="RefSeq" id="WP_069836926.1">
    <property type="nucleotide sequence ID" value="NZ_MDGQ01000005.1"/>
</dbReference>
<dbReference type="SUPFAM" id="SSF53633">
    <property type="entry name" value="Carbamate kinase-like"/>
    <property type="match status" value="1"/>
</dbReference>
<dbReference type="PANTHER" id="PTHR21499:SF59">
    <property type="entry name" value="ASPARTOKINASE"/>
    <property type="match status" value="1"/>
</dbReference>
<reference evidence="10 11" key="1">
    <citation type="submission" date="2016-08" db="EMBL/GenBank/DDBJ databases">
        <title>Draft genome of Fabibacter sp. strain SK-8.</title>
        <authorList>
            <person name="Wong S.-K."/>
            <person name="Hamasaki K."/>
            <person name="Yoshizawa S."/>
        </authorList>
    </citation>
    <scope>NUCLEOTIDE SEQUENCE [LARGE SCALE GENOMIC DNA]</scope>
    <source>
        <strain evidence="10 11">SK-8</strain>
    </source>
</reference>
<evidence type="ECO:0000256" key="4">
    <source>
        <dbReference type="ARBA" id="ARBA00022741"/>
    </source>
</evidence>
<dbReference type="AlphaFoldDB" id="A0A1E5T217"/>
<dbReference type="GO" id="GO:0005829">
    <property type="term" value="C:cytosol"/>
    <property type="evidence" value="ECO:0007669"/>
    <property type="project" value="TreeGrafter"/>
</dbReference>
<dbReference type="InterPro" id="IPR001048">
    <property type="entry name" value="Asp/Glu/Uridylate_kinase"/>
</dbReference>
<dbReference type="STRING" id="1563681.BFP71_18720"/>
<keyword evidence="5 7" id="KW-0418">Kinase</keyword>
<dbReference type="NCBIfam" id="TIGR00657">
    <property type="entry name" value="asp_kinases"/>
    <property type="match status" value="1"/>
</dbReference>
<evidence type="ECO:0000259" key="9">
    <source>
        <dbReference type="Pfam" id="PF00696"/>
    </source>
</evidence>
<dbReference type="GO" id="GO:0009089">
    <property type="term" value="P:lysine biosynthetic process via diaminopimelate"/>
    <property type="evidence" value="ECO:0007669"/>
    <property type="project" value="UniProtKB-UniPathway"/>
</dbReference>
<evidence type="ECO:0000256" key="3">
    <source>
        <dbReference type="ARBA" id="ARBA00022679"/>
    </source>
</evidence>
<comment type="pathway">
    <text evidence="1 8">Amino-acid biosynthesis; L-lysine biosynthesis via DAP pathway; (S)-tetrahydrodipicolinate from L-aspartate: step 1/4.</text>
</comment>
<organism evidence="10 11">
    <name type="scientific">Roseivirga misakiensis</name>
    <dbReference type="NCBI Taxonomy" id="1563681"/>
    <lineage>
        <taxon>Bacteria</taxon>
        <taxon>Pseudomonadati</taxon>
        <taxon>Bacteroidota</taxon>
        <taxon>Cytophagia</taxon>
        <taxon>Cytophagales</taxon>
        <taxon>Roseivirgaceae</taxon>
        <taxon>Roseivirga</taxon>
    </lineage>
</organism>
<accession>A0A1E5T217</accession>
<dbReference type="GO" id="GO:0005524">
    <property type="term" value="F:ATP binding"/>
    <property type="evidence" value="ECO:0007669"/>
    <property type="project" value="UniProtKB-KW"/>
</dbReference>
<evidence type="ECO:0000256" key="2">
    <source>
        <dbReference type="ARBA" id="ARBA00010122"/>
    </source>
</evidence>
<evidence type="ECO:0000256" key="8">
    <source>
        <dbReference type="RuleBase" id="RU004249"/>
    </source>
</evidence>
<dbReference type="Gene3D" id="3.40.1160.10">
    <property type="entry name" value="Acetylglutamate kinase-like"/>
    <property type="match status" value="1"/>
</dbReference>
<dbReference type="UniPathway" id="UPA00050">
    <property type="reaction ID" value="UER00461"/>
</dbReference>
<evidence type="ECO:0000256" key="6">
    <source>
        <dbReference type="ARBA" id="ARBA00022840"/>
    </source>
</evidence>
<proteinExistence type="inferred from homology"/>
<sequence length="419" mass="46916">MKVFKFGGASVKDANSVRNMSAIIKANLNGPLLVLVSAMGKTTNAFERLLGLTMEEKDHSEALQEIQDYHLDIVASLGLGSDSVLEKDITDIFEQLKNGLSEFSSSMGYDYMYDQTVSLGEVLSTKIIATFLNSEDIATSWLDARKVVKTDSLHRQAQVDWGASQAMIKSQVNRQIEEGVVLTQGFIGSNSDFKTTTLGREGSDFSAAIFGTSLGAESVTIWKDVPGVLNADPKKFDNTELYERLPYKEAAEMTYYGASVIHPKTIKPLAQKGIPLLVKSFQDPSARGTVIEECLVPNLAPAIIHKDKQTVISFKISDFSFINEHHIHLIFEHIKRLNLVINLMQNSATSFTICLDDNPKKREQLRTALMEEFLIYYNEGLEIITVKNYDQETITELMEGKEIIIEQRSRNNFQMVYKS</sequence>
<name>A0A1E5T217_9BACT</name>
<gene>
    <name evidence="10" type="ORF">BFP71_18720</name>
</gene>
<evidence type="ECO:0000256" key="5">
    <source>
        <dbReference type="ARBA" id="ARBA00022777"/>
    </source>
</evidence>
<dbReference type="GO" id="GO:0009088">
    <property type="term" value="P:threonine biosynthetic process"/>
    <property type="evidence" value="ECO:0007669"/>
    <property type="project" value="UniProtKB-UniPathway"/>
</dbReference>
<dbReference type="UniPathway" id="UPA00034">
    <property type="reaction ID" value="UER00015"/>
</dbReference>
<evidence type="ECO:0000256" key="7">
    <source>
        <dbReference type="RuleBase" id="RU003448"/>
    </source>
</evidence>
<comment type="caution">
    <text evidence="10">The sequence shown here is derived from an EMBL/GenBank/DDBJ whole genome shotgun (WGS) entry which is preliminary data.</text>
</comment>
<keyword evidence="6" id="KW-0067">ATP-binding</keyword>
<dbReference type="GO" id="GO:0009090">
    <property type="term" value="P:homoserine biosynthetic process"/>
    <property type="evidence" value="ECO:0007669"/>
    <property type="project" value="TreeGrafter"/>
</dbReference>
<comment type="similarity">
    <text evidence="2 7">Belongs to the aspartokinase family.</text>
</comment>
<dbReference type="InterPro" id="IPR036393">
    <property type="entry name" value="AceGlu_kinase-like_sf"/>
</dbReference>
<dbReference type="Proteomes" id="UP000095552">
    <property type="component" value="Unassembled WGS sequence"/>
</dbReference>
<dbReference type="GO" id="GO:0004072">
    <property type="term" value="F:aspartate kinase activity"/>
    <property type="evidence" value="ECO:0007669"/>
    <property type="project" value="UniProtKB-EC"/>
</dbReference>
<comment type="catalytic activity">
    <reaction evidence="7">
        <text>L-aspartate + ATP = 4-phospho-L-aspartate + ADP</text>
        <dbReference type="Rhea" id="RHEA:23776"/>
        <dbReference type="ChEBI" id="CHEBI:29991"/>
        <dbReference type="ChEBI" id="CHEBI:30616"/>
        <dbReference type="ChEBI" id="CHEBI:57535"/>
        <dbReference type="ChEBI" id="CHEBI:456216"/>
        <dbReference type="EC" id="2.7.2.4"/>
    </reaction>
</comment>
<dbReference type="InterPro" id="IPR042199">
    <property type="entry name" value="AsparK_Bifunc_asparK/hSer_DH"/>
</dbReference>
<dbReference type="OrthoDB" id="9799110at2"/>
<dbReference type="UniPathway" id="UPA00051">
    <property type="reaction ID" value="UER00462"/>
</dbReference>
<dbReference type="PANTHER" id="PTHR21499">
    <property type="entry name" value="ASPARTATE KINASE"/>
    <property type="match status" value="1"/>
</dbReference>
<evidence type="ECO:0000313" key="11">
    <source>
        <dbReference type="Proteomes" id="UP000095552"/>
    </source>
</evidence>
<evidence type="ECO:0000256" key="1">
    <source>
        <dbReference type="ARBA" id="ARBA00004766"/>
    </source>
</evidence>
<keyword evidence="11" id="KW-1185">Reference proteome</keyword>
<keyword evidence="4" id="KW-0547">Nucleotide-binding</keyword>